<keyword evidence="6" id="KW-0804">Transcription</keyword>
<dbReference type="CDD" id="cd00383">
    <property type="entry name" value="trans_reg_C"/>
    <property type="match status" value="1"/>
</dbReference>
<evidence type="ECO:0000313" key="13">
    <source>
        <dbReference type="Proteomes" id="UP000462363"/>
    </source>
</evidence>
<dbReference type="GO" id="GO:0006355">
    <property type="term" value="P:regulation of DNA-templated transcription"/>
    <property type="evidence" value="ECO:0007669"/>
    <property type="project" value="InterPro"/>
</dbReference>
<dbReference type="Pfam" id="PF00486">
    <property type="entry name" value="Trans_reg_C"/>
    <property type="match status" value="1"/>
</dbReference>
<dbReference type="PANTHER" id="PTHR48111:SF1">
    <property type="entry name" value="TWO-COMPONENT RESPONSE REGULATOR ORR33"/>
    <property type="match status" value="1"/>
</dbReference>
<feature type="DNA-binding region" description="OmpR/PhoB-type" evidence="9">
    <location>
        <begin position="125"/>
        <end position="224"/>
    </location>
</feature>
<evidence type="ECO:0000256" key="6">
    <source>
        <dbReference type="ARBA" id="ARBA00023163"/>
    </source>
</evidence>
<keyword evidence="5 9" id="KW-0238">DNA-binding</keyword>
<organism evidence="12 13">
    <name type="scientific">Clostridium scindens (strain JCM 10418 / VPI 12708)</name>
    <dbReference type="NCBI Taxonomy" id="29347"/>
    <lineage>
        <taxon>Bacteria</taxon>
        <taxon>Bacillati</taxon>
        <taxon>Bacillota</taxon>
        <taxon>Clostridia</taxon>
        <taxon>Lachnospirales</taxon>
        <taxon>Lachnospiraceae</taxon>
    </lineage>
</organism>
<dbReference type="SUPFAM" id="SSF52172">
    <property type="entry name" value="CheY-like"/>
    <property type="match status" value="1"/>
</dbReference>
<evidence type="ECO:0000256" key="1">
    <source>
        <dbReference type="ARBA" id="ARBA00018672"/>
    </source>
</evidence>
<dbReference type="Gene3D" id="3.40.50.2300">
    <property type="match status" value="1"/>
</dbReference>
<evidence type="ECO:0000256" key="4">
    <source>
        <dbReference type="ARBA" id="ARBA00023015"/>
    </source>
</evidence>
<dbReference type="InterPro" id="IPR001789">
    <property type="entry name" value="Sig_transdc_resp-reg_receiver"/>
</dbReference>
<dbReference type="GO" id="GO:0000156">
    <property type="term" value="F:phosphorelay response regulator activity"/>
    <property type="evidence" value="ECO:0007669"/>
    <property type="project" value="TreeGrafter"/>
</dbReference>
<evidence type="ECO:0000256" key="8">
    <source>
        <dbReference type="PROSITE-ProRule" id="PRU00169"/>
    </source>
</evidence>
<evidence type="ECO:0000256" key="7">
    <source>
        <dbReference type="ARBA" id="ARBA00024867"/>
    </source>
</evidence>
<dbReference type="Pfam" id="PF00072">
    <property type="entry name" value="Response_reg"/>
    <property type="match status" value="1"/>
</dbReference>
<sequence>MEKTILVVEDDRGLNQGVAMALKNPQYHFLLAYTLKEAFEYWKDDQIDMVILDINLPDGSGYGFLESVRKESQIPVIMLTANDMEIDEVRGIEMGADDYITKPFSLMVLRARVERLFARVGRQEGKEYQEEGYRFSFDRQEFAVEGRPVELSRTEQKLLRMLVTRPGQTLTREILNEGIWQEGSDYIDENALSVTVARLRKKLKLSQEECPIRTVYGIGYVWERGKEK</sequence>
<dbReference type="Proteomes" id="UP000462363">
    <property type="component" value="Unassembled WGS sequence"/>
</dbReference>
<dbReference type="Gene3D" id="1.10.10.10">
    <property type="entry name" value="Winged helix-like DNA-binding domain superfamily/Winged helix DNA-binding domain"/>
    <property type="match status" value="1"/>
</dbReference>
<dbReference type="GO" id="GO:0005829">
    <property type="term" value="C:cytosol"/>
    <property type="evidence" value="ECO:0007669"/>
    <property type="project" value="TreeGrafter"/>
</dbReference>
<dbReference type="RefSeq" id="WP_009248051.1">
    <property type="nucleotide sequence ID" value="NZ_AP024846.1"/>
</dbReference>
<evidence type="ECO:0000313" key="12">
    <source>
        <dbReference type="EMBL" id="MSS39438.1"/>
    </source>
</evidence>
<comment type="function">
    <text evidence="7">May play the central regulatory role in sporulation. It may be an element of the effector pathway responsible for the activation of sporulation genes in response to nutritional stress. Spo0A may act in concert with spo0H (a sigma factor) to control the expression of some genes that are critical to the sporulation process.</text>
</comment>
<feature type="domain" description="Response regulatory" evidence="10">
    <location>
        <begin position="4"/>
        <end position="117"/>
    </location>
</feature>
<evidence type="ECO:0000259" key="10">
    <source>
        <dbReference type="PROSITE" id="PS50110"/>
    </source>
</evidence>
<dbReference type="PANTHER" id="PTHR48111">
    <property type="entry name" value="REGULATOR OF RPOS"/>
    <property type="match status" value="1"/>
</dbReference>
<evidence type="ECO:0000256" key="5">
    <source>
        <dbReference type="ARBA" id="ARBA00023125"/>
    </source>
</evidence>
<dbReference type="InterPro" id="IPR011006">
    <property type="entry name" value="CheY-like_superfamily"/>
</dbReference>
<dbReference type="InterPro" id="IPR001867">
    <property type="entry name" value="OmpR/PhoB-type_DNA-bd"/>
</dbReference>
<comment type="caution">
    <text evidence="12">The sequence shown here is derived from an EMBL/GenBank/DDBJ whole genome shotgun (WGS) entry which is preliminary data.</text>
</comment>
<dbReference type="AlphaFoldDB" id="A0A844F1T9"/>
<feature type="modified residue" description="4-aspartylphosphate" evidence="8">
    <location>
        <position position="53"/>
    </location>
</feature>
<evidence type="ECO:0000256" key="2">
    <source>
        <dbReference type="ARBA" id="ARBA00022553"/>
    </source>
</evidence>
<feature type="domain" description="OmpR/PhoB-type" evidence="11">
    <location>
        <begin position="125"/>
        <end position="224"/>
    </location>
</feature>
<accession>A0A844F1T9</accession>
<evidence type="ECO:0000259" key="11">
    <source>
        <dbReference type="PROSITE" id="PS51755"/>
    </source>
</evidence>
<gene>
    <name evidence="12" type="ORF">FYJ37_03455</name>
</gene>
<protein>
    <recommendedName>
        <fullName evidence="1">Stage 0 sporulation protein A homolog</fullName>
    </recommendedName>
</protein>
<dbReference type="PROSITE" id="PS51755">
    <property type="entry name" value="OMPR_PHOB"/>
    <property type="match status" value="1"/>
</dbReference>
<keyword evidence="4" id="KW-0805">Transcription regulation</keyword>
<dbReference type="GO" id="GO:0032993">
    <property type="term" value="C:protein-DNA complex"/>
    <property type="evidence" value="ECO:0007669"/>
    <property type="project" value="TreeGrafter"/>
</dbReference>
<dbReference type="InterPro" id="IPR039420">
    <property type="entry name" value="WalR-like"/>
</dbReference>
<dbReference type="Gene3D" id="6.10.250.690">
    <property type="match status" value="1"/>
</dbReference>
<dbReference type="SMART" id="SM00862">
    <property type="entry name" value="Trans_reg_C"/>
    <property type="match status" value="1"/>
</dbReference>
<evidence type="ECO:0000256" key="9">
    <source>
        <dbReference type="PROSITE-ProRule" id="PRU01091"/>
    </source>
</evidence>
<keyword evidence="2 8" id="KW-0597">Phosphoprotein</keyword>
<dbReference type="PROSITE" id="PS50110">
    <property type="entry name" value="RESPONSE_REGULATORY"/>
    <property type="match status" value="1"/>
</dbReference>
<proteinExistence type="predicted"/>
<dbReference type="EMBL" id="VUMB01000006">
    <property type="protein sequence ID" value="MSS39438.1"/>
    <property type="molecule type" value="Genomic_DNA"/>
</dbReference>
<reference evidence="12 13" key="1">
    <citation type="submission" date="2019-08" db="EMBL/GenBank/DDBJ databases">
        <title>In-depth cultivation of the pig gut microbiome towards novel bacterial diversity and tailored functional studies.</title>
        <authorList>
            <person name="Wylensek D."/>
            <person name="Hitch T.C.A."/>
            <person name="Clavel T."/>
        </authorList>
    </citation>
    <scope>NUCLEOTIDE SEQUENCE [LARGE SCALE GENOMIC DNA]</scope>
    <source>
        <strain evidence="12 13">BL-389-WT-3D</strain>
    </source>
</reference>
<keyword evidence="3" id="KW-0902">Two-component regulatory system</keyword>
<dbReference type="GO" id="GO:0000976">
    <property type="term" value="F:transcription cis-regulatory region binding"/>
    <property type="evidence" value="ECO:0007669"/>
    <property type="project" value="TreeGrafter"/>
</dbReference>
<dbReference type="InterPro" id="IPR036388">
    <property type="entry name" value="WH-like_DNA-bd_sf"/>
</dbReference>
<name>A0A844F1T9_CLOSV</name>
<evidence type="ECO:0000256" key="3">
    <source>
        <dbReference type="ARBA" id="ARBA00023012"/>
    </source>
</evidence>
<dbReference type="SMART" id="SM00448">
    <property type="entry name" value="REC"/>
    <property type="match status" value="1"/>
</dbReference>
<dbReference type="CDD" id="cd17574">
    <property type="entry name" value="REC_OmpR"/>
    <property type="match status" value="1"/>
</dbReference>